<dbReference type="PANTHER" id="PTHR38438:SF1">
    <property type="entry name" value="RIBOFLAVIN TRANSPORTER RIBU"/>
    <property type="match status" value="1"/>
</dbReference>
<evidence type="ECO:0000256" key="1">
    <source>
        <dbReference type="ARBA" id="ARBA00004651"/>
    </source>
</evidence>
<proteinExistence type="inferred from homology"/>
<evidence type="ECO:0000256" key="3">
    <source>
        <dbReference type="ARBA" id="ARBA00022448"/>
    </source>
</evidence>
<sequence length="213" mass="22673">MSNTTEKNTTKTAAVQAGAQTTGKARYLTVIALMAAISYILAFLEVPMPLAPSFARMDASDVPALLTTFALGPVAGTVVELIKNVLQALSTSTGGIGELANFLMGASLVFIAGLIYKQKKTRKIAVVSCVAGSVAMGIMAAIMNYFVLLPMYQIFMPIDQVIASFAEVIPFIHTKLDVVLYSALPGNIFKGLIVSVITMLVYKRVSPAMKGMR</sequence>
<comment type="subcellular location">
    <subcellularLocation>
        <location evidence="1">Cell membrane</location>
        <topology evidence="1">Multi-pass membrane protein</topology>
    </subcellularLocation>
</comment>
<comment type="similarity">
    <text evidence="2 8">Belongs to the prokaryotic riboflavin transporter (P-RFT) (TC 2.A.87) family.</text>
</comment>
<dbReference type="Proteomes" id="UP001207605">
    <property type="component" value="Unassembled WGS sequence"/>
</dbReference>
<evidence type="ECO:0000256" key="5">
    <source>
        <dbReference type="ARBA" id="ARBA00022692"/>
    </source>
</evidence>
<dbReference type="PIRSF" id="PIRSF037778">
    <property type="entry name" value="UCP037778_transp_RibU"/>
    <property type="match status" value="1"/>
</dbReference>
<name>A0ABT2S529_9FIRM</name>
<evidence type="ECO:0000256" key="6">
    <source>
        <dbReference type="ARBA" id="ARBA00022989"/>
    </source>
</evidence>
<evidence type="ECO:0000256" key="7">
    <source>
        <dbReference type="ARBA" id="ARBA00023136"/>
    </source>
</evidence>
<dbReference type="InterPro" id="IPR025720">
    <property type="entry name" value="RibU"/>
</dbReference>
<accession>A0ABT2S529</accession>
<feature type="transmembrane region" description="Helical" evidence="9">
    <location>
        <begin position="124"/>
        <end position="147"/>
    </location>
</feature>
<evidence type="ECO:0000256" key="8">
    <source>
        <dbReference type="PIRNR" id="PIRNR037778"/>
    </source>
</evidence>
<feature type="transmembrane region" description="Helical" evidence="9">
    <location>
        <begin position="99"/>
        <end position="117"/>
    </location>
</feature>
<dbReference type="EMBL" id="JAOQJV010000005">
    <property type="protein sequence ID" value="MCU6699690.1"/>
    <property type="molecule type" value="Genomic_DNA"/>
</dbReference>
<evidence type="ECO:0000256" key="9">
    <source>
        <dbReference type="SAM" id="Phobius"/>
    </source>
</evidence>
<dbReference type="PANTHER" id="PTHR38438">
    <property type="entry name" value="RIBOFLAVIN TRANSPORTER RIBU"/>
    <property type="match status" value="1"/>
</dbReference>
<keyword evidence="11" id="KW-1185">Reference proteome</keyword>
<organism evidence="10 11">
    <name type="scientific">Dorea ammoniilytica</name>
    <dbReference type="NCBI Taxonomy" id="2981788"/>
    <lineage>
        <taxon>Bacteria</taxon>
        <taxon>Bacillati</taxon>
        <taxon>Bacillota</taxon>
        <taxon>Clostridia</taxon>
        <taxon>Lachnospirales</taxon>
        <taxon>Lachnospiraceae</taxon>
        <taxon>Dorea</taxon>
    </lineage>
</organism>
<protein>
    <recommendedName>
        <fullName evidence="8">Riboflavin transporter</fullName>
    </recommendedName>
</protein>
<feature type="transmembrane region" description="Helical" evidence="9">
    <location>
        <begin position="27"/>
        <end position="50"/>
    </location>
</feature>
<evidence type="ECO:0000313" key="10">
    <source>
        <dbReference type="EMBL" id="MCU6699690.1"/>
    </source>
</evidence>
<evidence type="ECO:0000256" key="4">
    <source>
        <dbReference type="ARBA" id="ARBA00022475"/>
    </source>
</evidence>
<comment type="function">
    <text evidence="8">Probably a riboflavin-binding protein that interacts with the energy-coupling factor (ECF) ABC-transporter complex.</text>
</comment>
<dbReference type="Pfam" id="PF12822">
    <property type="entry name" value="ECF_trnsprt"/>
    <property type="match status" value="1"/>
</dbReference>
<dbReference type="RefSeq" id="WP_262581250.1">
    <property type="nucleotide sequence ID" value="NZ_JAOQJV010000005.1"/>
</dbReference>
<gene>
    <name evidence="10" type="ORF">OCV65_05520</name>
</gene>
<keyword evidence="4 8" id="KW-1003">Cell membrane</keyword>
<evidence type="ECO:0000313" key="11">
    <source>
        <dbReference type="Proteomes" id="UP001207605"/>
    </source>
</evidence>
<feature type="transmembrane region" description="Helical" evidence="9">
    <location>
        <begin position="178"/>
        <end position="202"/>
    </location>
</feature>
<dbReference type="Gene3D" id="1.10.1760.20">
    <property type="match status" value="1"/>
</dbReference>
<comment type="caution">
    <text evidence="10">The sequence shown here is derived from an EMBL/GenBank/DDBJ whole genome shotgun (WGS) entry which is preliminary data.</text>
</comment>
<dbReference type="InterPro" id="IPR024529">
    <property type="entry name" value="ECF_trnsprt_substrate-spec"/>
</dbReference>
<reference evidence="10 11" key="1">
    <citation type="journal article" date="2021" name="ISME Commun">
        <title>Automated analysis of genomic sequences facilitates high-throughput and comprehensive description of bacteria.</title>
        <authorList>
            <person name="Hitch T.C.A."/>
        </authorList>
    </citation>
    <scope>NUCLEOTIDE SEQUENCE [LARGE SCALE GENOMIC DNA]</scope>
    <source>
        <strain evidence="10 11">Sanger_02</strain>
    </source>
</reference>
<keyword evidence="7 8" id="KW-0472">Membrane</keyword>
<keyword evidence="6 9" id="KW-1133">Transmembrane helix</keyword>
<keyword evidence="3 8" id="KW-0813">Transport</keyword>
<evidence type="ECO:0000256" key="2">
    <source>
        <dbReference type="ARBA" id="ARBA00005540"/>
    </source>
</evidence>
<keyword evidence="5 9" id="KW-0812">Transmembrane</keyword>